<protein>
    <recommendedName>
        <fullName evidence="2">Transposase MuDR plant domain-containing protein</fullName>
    </recommendedName>
</protein>
<dbReference type="Proteomes" id="UP001180020">
    <property type="component" value="Unassembled WGS sequence"/>
</dbReference>
<name>A0AAV9F9J1_ACOCL</name>
<evidence type="ECO:0000313" key="4">
    <source>
        <dbReference type="Proteomes" id="UP001180020"/>
    </source>
</evidence>
<keyword evidence="4" id="KW-1185">Reference proteome</keyword>
<comment type="caution">
    <text evidence="3">The sequence shown here is derived from an EMBL/GenBank/DDBJ whole genome shotgun (WGS) entry which is preliminary data.</text>
</comment>
<evidence type="ECO:0000259" key="2">
    <source>
        <dbReference type="Pfam" id="PF03108"/>
    </source>
</evidence>
<feature type="compositionally biased region" description="Acidic residues" evidence="1">
    <location>
        <begin position="36"/>
        <end position="52"/>
    </location>
</feature>
<proteinExistence type="predicted"/>
<reference evidence="3" key="1">
    <citation type="journal article" date="2023" name="Nat. Commun.">
        <title>Diploid and tetraploid genomes of Acorus and the evolution of monocots.</title>
        <authorList>
            <person name="Ma L."/>
            <person name="Liu K.W."/>
            <person name="Li Z."/>
            <person name="Hsiao Y.Y."/>
            <person name="Qi Y."/>
            <person name="Fu T."/>
            <person name="Tang G.D."/>
            <person name="Zhang D."/>
            <person name="Sun W.H."/>
            <person name="Liu D.K."/>
            <person name="Li Y."/>
            <person name="Chen G.Z."/>
            <person name="Liu X.D."/>
            <person name="Liao X.Y."/>
            <person name="Jiang Y.T."/>
            <person name="Yu X."/>
            <person name="Hao Y."/>
            <person name="Huang J."/>
            <person name="Zhao X.W."/>
            <person name="Ke S."/>
            <person name="Chen Y.Y."/>
            <person name="Wu W.L."/>
            <person name="Hsu J.L."/>
            <person name="Lin Y.F."/>
            <person name="Huang M.D."/>
            <person name="Li C.Y."/>
            <person name="Huang L."/>
            <person name="Wang Z.W."/>
            <person name="Zhao X."/>
            <person name="Zhong W.Y."/>
            <person name="Peng D.H."/>
            <person name="Ahmad S."/>
            <person name="Lan S."/>
            <person name="Zhang J.S."/>
            <person name="Tsai W.C."/>
            <person name="Van de Peer Y."/>
            <person name="Liu Z.J."/>
        </authorList>
    </citation>
    <scope>NUCLEOTIDE SEQUENCE</scope>
    <source>
        <strain evidence="3">CP</strain>
    </source>
</reference>
<dbReference type="PANTHER" id="PTHR31973:SF188">
    <property type="entry name" value="POLYPROTEIN, PUTATIVE-RELATED"/>
    <property type="match status" value="1"/>
</dbReference>
<feature type="region of interest" description="Disordered" evidence="1">
    <location>
        <begin position="1"/>
        <end position="73"/>
    </location>
</feature>
<feature type="compositionally biased region" description="Basic and acidic residues" evidence="1">
    <location>
        <begin position="24"/>
        <end position="35"/>
    </location>
</feature>
<dbReference type="Pfam" id="PF03108">
    <property type="entry name" value="DBD_Tnp_Mut"/>
    <property type="match status" value="1"/>
</dbReference>
<feature type="domain" description="Transposase MuDR plant" evidence="2">
    <location>
        <begin position="91"/>
        <end position="155"/>
    </location>
</feature>
<evidence type="ECO:0000256" key="1">
    <source>
        <dbReference type="SAM" id="MobiDB-lite"/>
    </source>
</evidence>
<feature type="compositionally biased region" description="Acidic residues" evidence="1">
    <location>
        <begin position="1"/>
        <end position="15"/>
    </location>
</feature>
<dbReference type="AlphaFoldDB" id="A0AAV9F9J1"/>
<sequence>MKNQLSEDDGDDIQIGEDFSGKSQYHEELEGGKESSDEELGGEENTHEEELEYGQNEPTVHEEMEYSGTDSDVSVGDYGGTVLHYDPELPIMEVGSQFPNVEEFRNSLRQHCILHEFGVKFIKNDKFRVTAKCQGVDCPWRIHASVIQDNVTFEVKTLMSDHSCTSVNKVGNEMATSSWLATKLVPILHRTPEMGASKMKMELQQKYHLTLPYGRVLAARGKAVELIYGKTSDSFRLVPELQQQLIQSNPGSIVNYLLDVDHSFMRFFKSGRRLGWLNVTWYRTVGITKSRGKYPNAPISAFMSPKKGNIADNTIAATDLDITLGTTFLVEYWPTFGSPNIPSNTSFVGCK</sequence>
<dbReference type="EMBL" id="JAUJYO010000002">
    <property type="protein sequence ID" value="KAK1322640.1"/>
    <property type="molecule type" value="Genomic_DNA"/>
</dbReference>
<reference evidence="3" key="2">
    <citation type="submission" date="2023-06" db="EMBL/GenBank/DDBJ databases">
        <authorList>
            <person name="Ma L."/>
            <person name="Liu K.-W."/>
            <person name="Li Z."/>
            <person name="Hsiao Y.-Y."/>
            <person name="Qi Y."/>
            <person name="Fu T."/>
            <person name="Tang G."/>
            <person name="Zhang D."/>
            <person name="Sun W.-H."/>
            <person name="Liu D.-K."/>
            <person name="Li Y."/>
            <person name="Chen G.-Z."/>
            <person name="Liu X.-D."/>
            <person name="Liao X.-Y."/>
            <person name="Jiang Y.-T."/>
            <person name="Yu X."/>
            <person name="Hao Y."/>
            <person name="Huang J."/>
            <person name="Zhao X.-W."/>
            <person name="Ke S."/>
            <person name="Chen Y.-Y."/>
            <person name="Wu W.-L."/>
            <person name="Hsu J.-L."/>
            <person name="Lin Y.-F."/>
            <person name="Huang M.-D."/>
            <person name="Li C.-Y."/>
            <person name="Huang L."/>
            <person name="Wang Z.-W."/>
            <person name="Zhao X."/>
            <person name="Zhong W.-Y."/>
            <person name="Peng D.-H."/>
            <person name="Ahmad S."/>
            <person name="Lan S."/>
            <person name="Zhang J.-S."/>
            <person name="Tsai W.-C."/>
            <person name="Van De Peer Y."/>
            <person name="Liu Z.-J."/>
        </authorList>
    </citation>
    <scope>NUCLEOTIDE SEQUENCE</scope>
    <source>
        <strain evidence="3">CP</strain>
        <tissue evidence="3">Leaves</tissue>
    </source>
</reference>
<dbReference type="PANTHER" id="PTHR31973">
    <property type="entry name" value="POLYPROTEIN, PUTATIVE-RELATED"/>
    <property type="match status" value="1"/>
</dbReference>
<evidence type="ECO:0000313" key="3">
    <source>
        <dbReference type="EMBL" id="KAK1322640.1"/>
    </source>
</evidence>
<dbReference type="InterPro" id="IPR004332">
    <property type="entry name" value="Transposase_MuDR"/>
</dbReference>
<organism evidence="3 4">
    <name type="scientific">Acorus calamus</name>
    <name type="common">Sweet flag</name>
    <dbReference type="NCBI Taxonomy" id="4465"/>
    <lineage>
        <taxon>Eukaryota</taxon>
        <taxon>Viridiplantae</taxon>
        <taxon>Streptophyta</taxon>
        <taxon>Embryophyta</taxon>
        <taxon>Tracheophyta</taxon>
        <taxon>Spermatophyta</taxon>
        <taxon>Magnoliopsida</taxon>
        <taxon>Liliopsida</taxon>
        <taxon>Acoraceae</taxon>
        <taxon>Acorus</taxon>
    </lineage>
</organism>
<gene>
    <name evidence="3" type="ORF">QJS10_CPA02g00680</name>
</gene>
<accession>A0AAV9F9J1</accession>